<feature type="region of interest" description="Disordered" evidence="5">
    <location>
        <begin position="91"/>
        <end position="123"/>
    </location>
</feature>
<keyword evidence="1 3" id="KW-0547">Nucleotide-binding</keyword>
<comment type="similarity">
    <text evidence="4">Belongs to the protein kinase superfamily.</text>
</comment>
<dbReference type="GeneID" id="94833069"/>
<evidence type="ECO:0000313" key="8">
    <source>
        <dbReference type="Proteomes" id="UP000179807"/>
    </source>
</evidence>
<feature type="compositionally biased region" description="Low complexity" evidence="5">
    <location>
        <begin position="7"/>
        <end position="22"/>
    </location>
</feature>
<dbReference type="SMART" id="SM00220">
    <property type="entry name" value="S_TKc"/>
    <property type="match status" value="1"/>
</dbReference>
<keyword evidence="4" id="KW-0808">Transferase</keyword>
<name>A0A1J4KXH1_9EUKA</name>
<protein>
    <recommendedName>
        <fullName evidence="6">Protein kinase domain-containing protein</fullName>
    </recommendedName>
</protein>
<feature type="compositionally biased region" description="Basic and acidic residues" evidence="5">
    <location>
        <begin position="111"/>
        <end position="123"/>
    </location>
</feature>
<dbReference type="Gene3D" id="1.10.510.10">
    <property type="entry name" value="Transferase(Phosphotransferase) domain 1"/>
    <property type="match status" value="1"/>
</dbReference>
<feature type="region of interest" description="Disordered" evidence="5">
    <location>
        <begin position="1"/>
        <end position="28"/>
    </location>
</feature>
<dbReference type="PROSITE" id="PS50011">
    <property type="entry name" value="PROTEIN_KINASE_DOM"/>
    <property type="match status" value="1"/>
</dbReference>
<dbReference type="OrthoDB" id="346907at2759"/>
<dbReference type="PROSITE" id="PS00108">
    <property type="entry name" value="PROTEIN_KINASE_ST"/>
    <property type="match status" value="1"/>
</dbReference>
<dbReference type="EMBL" id="MLAK01000404">
    <property type="protein sequence ID" value="OHT14253.1"/>
    <property type="molecule type" value="Genomic_DNA"/>
</dbReference>
<feature type="domain" description="Protein kinase" evidence="6">
    <location>
        <begin position="199"/>
        <end position="457"/>
    </location>
</feature>
<keyword evidence="2 3" id="KW-0067">ATP-binding</keyword>
<dbReference type="Proteomes" id="UP000179807">
    <property type="component" value="Unassembled WGS sequence"/>
</dbReference>
<feature type="compositionally biased region" description="Basic and acidic residues" evidence="5">
    <location>
        <begin position="94"/>
        <end position="103"/>
    </location>
</feature>
<evidence type="ECO:0000256" key="1">
    <source>
        <dbReference type="ARBA" id="ARBA00022741"/>
    </source>
</evidence>
<keyword evidence="4" id="KW-0418">Kinase</keyword>
<dbReference type="GO" id="GO:0004674">
    <property type="term" value="F:protein serine/threonine kinase activity"/>
    <property type="evidence" value="ECO:0007669"/>
    <property type="project" value="UniProtKB-KW"/>
</dbReference>
<dbReference type="InterPro" id="IPR051681">
    <property type="entry name" value="Ser/Thr_Kinases-Pseudokinases"/>
</dbReference>
<dbReference type="PANTHER" id="PTHR44329">
    <property type="entry name" value="SERINE/THREONINE-PROTEIN KINASE TNNI3K-RELATED"/>
    <property type="match status" value="1"/>
</dbReference>
<dbReference type="RefSeq" id="XP_068367389.1">
    <property type="nucleotide sequence ID" value="XM_068498365.1"/>
</dbReference>
<evidence type="ECO:0000256" key="2">
    <source>
        <dbReference type="ARBA" id="ARBA00022840"/>
    </source>
</evidence>
<dbReference type="InterPro" id="IPR008271">
    <property type="entry name" value="Ser/Thr_kinase_AS"/>
</dbReference>
<dbReference type="VEuPathDB" id="TrichDB:TRFO_15411"/>
<dbReference type="GO" id="GO:0005524">
    <property type="term" value="F:ATP binding"/>
    <property type="evidence" value="ECO:0007669"/>
    <property type="project" value="UniProtKB-UniRule"/>
</dbReference>
<dbReference type="AlphaFoldDB" id="A0A1J4KXH1"/>
<keyword evidence="4" id="KW-0723">Serine/threonine-protein kinase</keyword>
<dbReference type="InterPro" id="IPR011009">
    <property type="entry name" value="Kinase-like_dom_sf"/>
</dbReference>
<accession>A0A1J4KXH1</accession>
<evidence type="ECO:0000256" key="5">
    <source>
        <dbReference type="SAM" id="MobiDB-lite"/>
    </source>
</evidence>
<keyword evidence="8" id="KW-1185">Reference proteome</keyword>
<reference evidence="7" key="1">
    <citation type="submission" date="2016-10" db="EMBL/GenBank/DDBJ databases">
        <authorList>
            <person name="Benchimol M."/>
            <person name="Almeida L.G."/>
            <person name="Vasconcelos A.T."/>
            <person name="Perreira-Neves A."/>
            <person name="Rosa I.A."/>
            <person name="Tasca T."/>
            <person name="Bogo M.R."/>
            <person name="de Souza W."/>
        </authorList>
    </citation>
    <scope>NUCLEOTIDE SEQUENCE [LARGE SCALE GENOMIC DNA]</scope>
    <source>
        <strain evidence="7">K</strain>
    </source>
</reference>
<comment type="caution">
    <text evidence="7">The sequence shown here is derived from an EMBL/GenBank/DDBJ whole genome shotgun (WGS) entry which is preliminary data.</text>
</comment>
<organism evidence="7 8">
    <name type="scientific">Tritrichomonas foetus</name>
    <dbReference type="NCBI Taxonomy" id="1144522"/>
    <lineage>
        <taxon>Eukaryota</taxon>
        <taxon>Metamonada</taxon>
        <taxon>Parabasalia</taxon>
        <taxon>Tritrichomonadida</taxon>
        <taxon>Tritrichomonadidae</taxon>
        <taxon>Tritrichomonas</taxon>
    </lineage>
</organism>
<evidence type="ECO:0000259" key="6">
    <source>
        <dbReference type="PROSITE" id="PS50011"/>
    </source>
</evidence>
<dbReference type="InterPro" id="IPR017441">
    <property type="entry name" value="Protein_kinase_ATP_BS"/>
</dbReference>
<sequence>MSSFVFNTTPTIPTTNSPVSNSFGAMPSTPSHPMSNSFGISSSGWKLSSQPTLKSPEFSLPIWPNLEHRSFPSSHLNTDLIFNFSPNSFNQTDDPCRSGDKSRLKSINGEEQQKTSKKSEIKSSETIKERLQYALEKQDDFEKNIKNLNCIILSQKEELRKQSEYIKLLESKQISNSTIDKNQKKCETKIFSQKEMDEYIHHEKIGSGGSSDVIKVSTNKFYAMKVLKIDFDQIQDVNEESNTENDSYFRKIQRFLKEYEILSQIKHQYVIKTYGMCYGDEKHPPSILLEYCKTNLKKYIKQLPKSEISRVLIEICLGMSYIHQQGIIHRDLKPENILLGINFHVKISDFDVSTLSKYSTHTQGVGAFIYMAPELLNEEEHYTEKVDIYSFGIVVYFILTEGKIPKFSLKNILNGEPLTIPVTFDSFYHHIIELCLSYNPASRPSFDELINIIQMRH</sequence>
<dbReference type="SUPFAM" id="SSF56112">
    <property type="entry name" value="Protein kinase-like (PK-like)"/>
    <property type="match status" value="1"/>
</dbReference>
<evidence type="ECO:0000256" key="3">
    <source>
        <dbReference type="PROSITE-ProRule" id="PRU10141"/>
    </source>
</evidence>
<proteinExistence type="inferred from homology"/>
<dbReference type="Pfam" id="PF00069">
    <property type="entry name" value="Pkinase"/>
    <property type="match status" value="1"/>
</dbReference>
<evidence type="ECO:0000256" key="4">
    <source>
        <dbReference type="RuleBase" id="RU000304"/>
    </source>
</evidence>
<dbReference type="PROSITE" id="PS00107">
    <property type="entry name" value="PROTEIN_KINASE_ATP"/>
    <property type="match status" value="1"/>
</dbReference>
<dbReference type="InterPro" id="IPR000719">
    <property type="entry name" value="Prot_kinase_dom"/>
</dbReference>
<evidence type="ECO:0000313" key="7">
    <source>
        <dbReference type="EMBL" id="OHT14253.1"/>
    </source>
</evidence>
<gene>
    <name evidence="7" type="ORF">TRFO_15411</name>
</gene>
<feature type="binding site" evidence="3">
    <location>
        <position position="225"/>
    </location>
    <ligand>
        <name>ATP</name>
        <dbReference type="ChEBI" id="CHEBI:30616"/>
    </ligand>
</feature>